<accession>A0A7K4Z4V0</accession>
<dbReference type="AlphaFoldDB" id="A0A7K4Z4V0"/>
<feature type="non-terminal residue" evidence="2">
    <location>
        <position position="1"/>
    </location>
</feature>
<evidence type="ECO:0000256" key="1">
    <source>
        <dbReference type="ARBA" id="ARBA00007753"/>
    </source>
</evidence>
<dbReference type="Proteomes" id="UP000551127">
    <property type="component" value="Unassembled WGS sequence"/>
</dbReference>
<dbReference type="PANTHER" id="PTHR28584:SF1">
    <property type="entry name" value="PROTEIN FAM228B"/>
    <property type="match status" value="1"/>
</dbReference>
<reference evidence="2 3" key="1">
    <citation type="submission" date="2019-09" db="EMBL/GenBank/DDBJ databases">
        <title>Bird 10,000 Genomes (B10K) Project - Family phase.</title>
        <authorList>
            <person name="Zhang G."/>
        </authorList>
    </citation>
    <scope>NUCLEOTIDE SEQUENCE [LARGE SCALE GENOMIC DNA]</scope>
    <source>
        <strain evidence="2">B10K-DU-012-80</strain>
    </source>
</reference>
<dbReference type="PANTHER" id="PTHR28584">
    <property type="entry name" value="FAMILY WITH SEQUENCE SIMILARITY 228 MEMBER A"/>
    <property type="match status" value="1"/>
</dbReference>
<protein>
    <submittedName>
        <fullName evidence="2">F228B protein</fullName>
    </submittedName>
</protein>
<keyword evidence="3" id="KW-1185">Reference proteome</keyword>
<dbReference type="OrthoDB" id="9905773at2759"/>
<proteinExistence type="inferred from homology"/>
<dbReference type="InterPro" id="IPR040046">
    <property type="entry name" value="FAM228"/>
</dbReference>
<evidence type="ECO:0000313" key="2">
    <source>
        <dbReference type="EMBL" id="NWR66028.1"/>
    </source>
</evidence>
<organism evidence="2 3">
    <name type="scientific">Bucorvus abyssinicus</name>
    <name type="common">Northern ground-hornbill</name>
    <name type="synonym">Abyssinian ground-hornbill</name>
    <dbReference type="NCBI Taxonomy" id="153643"/>
    <lineage>
        <taxon>Eukaryota</taxon>
        <taxon>Metazoa</taxon>
        <taxon>Chordata</taxon>
        <taxon>Craniata</taxon>
        <taxon>Vertebrata</taxon>
        <taxon>Euteleostomi</taxon>
        <taxon>Archelosauria</taxon>
        <taxon>Archosauria</taxon>
        <taxon>Dinosauria</taxon>
        <taxon>Saurischia</taxon>
        <taxon>Theropoda</taxon>
        <taxon>Coelurosauria</taxon>
        <taxon>Aves</taxon>
        <taxon>Neognathae</taxon>
        <taxon>Neoaves</taxon>
        <taxon>Telluraves</taxon>
        <taxon>Coraciimorphae</taxon>
        <taxon>Bucerotiformes</taxon>
        <taxon>Bucorvidae</taxon>
        <taxon>Bucorvus</taxon>
    </lineage>
</organism>
<sequence>LTQRFSSAPAKSGAASIFACNRHFGKKNTTKDWLTQKDCCHVKAAPDEDESQDIVASAQWILHRENCFVREVDRYLRHRDFLNLKRKEILYKKWLKDVSEPLLQKIENKMDSQSSEEIRKRKEEQLSLYLNYCKKKGYVALDAYDPSEYDPLFLKKTDCWKVSIPPLQDPLLKDIQRKFTETGIIKQCETGRPCSTREMKEVSKAELPPLPLSRQRMDAVEWLKVPHSYIASEVHQTKR</sequence>
<name>A0A7K4Z4V0_BUCAB</name>
<comment type="similarity">
    <text evidence="1">Belongs to the FAM228 family.</text>
</comment>
<dbReference type="EMBL" id="VYZL01005277">
    <property type="protein sequence ID" value="NWR66028.1"/>
    <property type="molecule type" value="Genomic_DNA"/>
</dbReference>
<feature type="non-terminal residue" evidence="2">
    <location>
        <position position="239"/>
    </location>
</feature>
<gene>
    <name evidence="2" type="primary">Fam228b</name>
    <name evidence="2" type="ORF">BUCABY_R12597</name>
</gene>
<comment type="caution">
    <text evidence="2">The sequence shown here is derived from an EMBL/GenBank/DDBJ whole genome shotgun (WGS) entry which is preliminary data.</text>
</comment>
<evidence type="ECO:0000313" key="3">
    <source>
        <dbReference type="Proteomes" id="UP000551127"/>
    </source>
</evidence>